<comment type="caution">
    <text evidence="5">The sequence shown here is derived from an EMBL/GenBank/DDBJ whole genome shotgun (WGS) entry which is preliminary data.</text>
</comment>
<keyword evidence="2" id="KW-0479">Metal-binding</keyword>
<evidence type="ECO:0000313" key="5">
    <source>
        <dbReference type="EMBL" id="MBA5635542.1"/>
    </source>
</evidence>
<dbReference type="InterPro" id="IPR050669">
    <property type="entry name" value="Hemerythrin"/>
</dbReference>
<dbReference type="PANTHER" id="PTHR37164">
    <property type="entry name" value="BACTERIOHEMERYTHRIN"/>
    <property type="match status" value="1"/>
</dbReference>
<dbReference type="InterPro" id="IPR012312">
    <property type="entry name" value="Hemerythrin-like"/>
</dbReference>
<dbReference type="CDD" id="cd12107">
    <property type="entry name" value="Hemerythrin"/>
    <property type="match status" value="1"/>
</dbReference>
<sequence length="153" mass="17511">MQAPFIWTDLFKLGLTPMDETHEEFVQLVAEMEGADDVAFLPVFERFVTHAEAHFAQEKRWMEESDFPPRDCHVQEHERVLHALYEVRPVLKSGRIDVGRSLVQALREWFPNHADFMDASLAQWMVKRQAGGKPVVLKRGVAQSAPADNTEPA</sequence>
<keyword evidence="6" id="KW-1185">Reference proteome</keyword>
<evidence type="ECO:0000256" key="3">
    <source>
        <dbReference type="ARBA" id="ARBA00023004"/>
    </source>
</evidence>
<gene>
    <name evidence="5" type="ORF">H3H37_00480</name>
</gene>
<dbReference type="GO" id="GO:0046872">
    <property type="term" value="F:metal ion binding"/>
    <property type="evidence" value="ECO:0007669"/>
    <property type="project" value="UniProtKB-KW"/>
</dbReference>
<accession>A0A7W2EN71</accession>
<dbReference type="Gene3D" id="1.20.120.50">
    <property type="entry name" value="Hemerythrin-like"/>
    <property type="match status" value="1"/>
</dbReference>
<organism evidence="5 6">
    <name type="scientific">Rugamonas brunnea</name>
    <dbReference type="NCBI Taxonomy" id="2758569"/>
    <lineage>
        <taxon>Bacteria</taxon>
        <taxon>Pseudomonadati</taxon>
        <taxon>Pseudomonadota</taxon>
        <taxon>Betaproteobacteria</taxon>
        <taxon>Burkholderiales</taxon>
        <taxon>Oxalobacteraceae</taxon>
        <taxon>Telluria group</taxon>
        <taxon>Rugamonas</taxon>
    </lineage>
</organism>
<dbReference type="EMBL" id="JACEZT010000001">
    <property type="protein sequence ID" value="MBA5635542.1"/>
    <property type="molecule type" value="Genomic_DNA"/>
</dbReference>
<proteinExistence type="inferred from homology"/>
<dbReference type="Proteomes" id="UP000534388">
    <property type="component" value="Unassembled WGS sequence"/>
</dbReference>
<dbReference type="InterPro" id="IPR035938">
    <property type="entry name" value="Hemerythrin-like_sf"/>
</dbReference>
<keyword evidence="3" id="KW-0408">Iron</keyword>
<evidence type="ECO:0000259" key="4">
    <source>
        <dbReference type="Pfam" id="PF01814"/>
    </source>
</evidence>
<dbReference type="PANTHER" id="PTHR37164:SF1">
    <property type="entry name" value="BACTERIOHEMERYTHRIN"/>
    <property type="match status" value="1"/>
</dbReference>
<dbReference type="NCBIfam" id="TIGR02481">
    <property type="entry name" value="hemeryth_dom"/>
    <property type="match status" value="1"/>
</dbReference>
<feature type="domain" description="Hemerythrin-like" evidence="4">
    <location>
        <begin position="17"/>
        <end position="123"/>
    </location>
</feature>
<dbReference type="SUPFAM" id="SSF47188">
    <property type="entry name" value="Hemerythrin-like"/>
    <property type="match status" value="1"/>
</dbReference>
<protein>
    <submittedName>
        <fullName evidence="5">Hemerythrin domain-containing protein</fullName>
    </submittedName>
</protein>
<dbReference type="RefSeq" id="WP_182159011.1">
    <property type="nucleotide sequence ID" value="NZ_JACEZT010000001.1"/>
</dbReference>
<evidence type="ECO:0000256" key="2">
    <source>
        <dbReference type="ARBA" id="ARBA00022723"/>
    </source>
</evidence>
<comment type="similarity">
    <text evidence="1">Belongs to the hemerythrin family.</text>
</comment>
<evidence type="ECO:0000313" key="6">
    <source>
        <dbReference type="Proteomes" id="UP000534388"/>
    </source>
</evidence>
<evidence type="ECO:0000256" key="1">
    <source>
        <dbReference type="ARBA" id="ARBA00010587"/>
    </source>
</evidence>
<dbReference type="InterPro" id="IPR012827">
    <property type="entry name" value="Hemerythrin_metal-bd"/>
</dbReference>
<dbReference type="AlphaFoldDB" id="A0A7W2EN71"/>
<reference evidence="5 6" key="1">
    <citation type="submission" date="2020-07" db="EMBL/GenBank/DDBJ databases">
        <title>Novel species isolated from subtropical streams in China.</title>
        <authorList>
            <person name="Lu H."/>
        </authorList>
    </citation>
    <scope>NUCLEOTIDE SEQUENCE [LARGE SCALE GENOMIC DNA]</scope>
    <source>
        <strain evidence="5 6">LX20W</strain>
    </source>
</reference>
<dbReference type="Pfam" id="PF01814">
    <property type="entry name" value="Hemerythrin"/>
    <property type="match status" value="1"/>
</dbReference>
<name>A0A7W2EN71_9BURK</name>